<keyword evidence="1 6" id="KW-0489">Methyltransferase</keyword>
<dbReference type="Gene3D" id="3.40.50.150">
    <property type="entry name" value="Vaccinia Virus protein VP39"/>
    <property type="match status" value="1"/>
</dbReference>
<accession>A0A1J0ABE1</accession>
<dbReference type="KEGG" id="glt:GlitD10_0928"/>
<evidence type="ECO:0000313" key="6">
    <source>
        <dbReference type="EMBL" id="APB33246.1"/>
    </source>
</evidence>
<dbReference type="PANTHER" id="PTHR33841">
    <property type="entry name" value="DNA METHYLTRANSFERASE YEEA-RELATED"/>
    <property type="match status" value="1"/>
</dbReference>
<dbReference type="RefSeq" id="WP_071453858.1">
    <property type="nucleotide sequence ID" value="NZ_CP017675.1"/>
</dbReference>
<feature type="domain" description="DNA methylase adenine-specific" evidence="5">
    <location>
        <begin position="8"/>
        <end position="139"/>
    </location>
</feature>
<keyword evidence="3" id="KW-0949">S-adenosyl-L-methionine</keyword>
<dbReference type="AlphaFoldDB" id="A0A1J0ABE1"/>
<evidence type="ECO:0000259" key="5">
    <source>
        <dbReference type="Pfam" id="PF02384"/>
    </source>
</evidence>
<dbReference type="STRING" id="1188229.GlitD10_0928"/>
<reference evidence="6 7" key="1">
    <citation type="submission" date="2016-10" db="EMBL/GenBank/DDBJ databases">
        <title>Description of Gloeomargarita lithophora gen. nov., sp. nov., a thylakoid-bearing basal-branching cyanobacterium with intracellular carbonates, and proposal for Gloeomargaritales ord. nov.</title>
        <authorList>
            <person name="Moreira D."/>
            <person name="Tavera R."/>
            <person name="Benzerara K."/>
            <person name="Skouri-Panet F."/>
            <person name="Couradeau E."/>
            <person name="Gerard E."/>
            <person name="Loussert C."/>
            <person name="Novelo E."/>
            <person name="Zivanovic Y."/>
            <person name="Lopez-Garcia P."/>
        </authorList>
    </citation>
    <scope>NUCLEOTIDE SEQUENCE [LARGE SCALE GENOMIC DNA]</scope>
    <source>
        <strain evidence="6 7">D10</strain>
    </source>
</reference>
<dbReference type="InterPro" id="IPR050953">
    <property type="entry name" value="N4_N6_ade-DNA_methylase"/>
</dbReference>
<dbReference type="InterPro" id="IPR003356">
    <property type="entry name" value="DNA_methylase_A-5"/>
</dbReference>
<dbReference type="REBASE" id="166408">
    <property type="entry name" value="M.GliD10ORF927P"/>
</dbReference>
<evidence type="ECO:0000256" key="1">
    <source>
        <dbReference type="ARBA" id="ARBA00022603"/>
    </source>
</evidence>
<gene>
    <name evidence="6" type="ORF">GlitD10_0928</name>
</gene>
<evidence type="ECO:0000256" key="3">
    <source>
        <dbReference type="ARBA" id="ARBA00022691"/>
    </source>
</evidence>
<dbReference type="GO" id="GO:0009007">
    <property type="term" value="F:site-specific DNA-methyltransferase (adenine-specific) activity"/>
    <property type="evidence" value="ECO:0007669"/>
    <property type="project" value="UniProtKB-EC"/>
</dbReference>
<dbReference type="GO" id="GO:0008170">
    <property type="term" value="F:N-methyltransferase activity"/>
    <property type="evidence" value="ECO:0007669"/>
    <property type="project" value="InterPro"/>
</dbReference>
<dbReference type="PANTHER" id="PTHR33841:SF5">
    <property type="entry name" value="DNA METHYLASE (MODIFICATION METHYLASE) (METHYLTRANSFERASE)-RELATED"/>
    <property type="match status" value="1"/>
</dbReference>
<dbReference type="GO" id="GO:0032259">
    <property type="term" value="P:methylation"/>
    <property type="evidence" value="ECO:0007669"/>
    <property type="project" value="UniProtKB-KW"/>
</dbReference>
<dbReference type="OrthoDB" id="32195at2"/>
<dbReference type="InterPro" id="IPR002052">
    <property type="entry name" value="DNA_methylase_N6_adenine_CS"/>
</dbReference>
<organism evidence="6 7">
    <name type="scientific">Gloeomargarita lithophora Alchichica-D10</name>
    <dbReference type="NCBI Taxonomy" id="1188229"/>
    <lineage>
        <taxon>Bacteria</taxon>
        <taxon>Bacillati</taxon>
        <taxon>Cyanobacteriota</taxon>
        <taxon>Cyanophyceae</taxon>
        <taxon>Gloeomargaritales</taxon>
        <taxon>Gloeomargaritaceae</taxon>
        <taxon>Gloeomargarita</taxon>
    </lineage>
</organism>
<evidence type="ECO:0000256" key="4">
    <source>
        <dbReference type="ARBA" id="ARBA00022747"/>
    </source>
</evidence>
<dbReference type="PRINTS" id="PR00507">
    <property type="entry name" value="N12N6MTFRASE"/>
</dbReference>
<evidence type="ECO:0000313" key="7">
    <source>
        <dbReference type="Proteomes" id="UP000180235"/>
    </source>
</evidence>
<dbReference type="SUPFAM" id="SSF53335">
    <property type="entry name" value="S-adenosyl-L-methionine-dependent methyltransferases"/>
    <property type="match status" value="1"/>
</dbReference>
<keyword evidence="4" id="KW-0680">Restriction system</keyword>
<sequence length="169" mass="18919">MQKVNSYKIPLSGEARENLRKKGQFWTPDWVAEAMVDYVFANQGGLLFDPAVGAGAFFRAAKVIAYEKNLHYSLSGMDIDPNALNEAIQYGLLKEDINHVKIGDFIFQSINDKLSAIVANPPYIRHHRISLETKKKLKQLSMENAGIVLDGRAGLHIYFLIRALTIGTL</sequence>
<dbReference type="InterPro" id="IPR029063">
    <property type="entry name" value="SAM-dependent_MTases_sf"/>
</dbReference>
<dbReference type="Proteomes" id="UP000180235">
    <property type="component" value="Chromosome"/>
</dbReference>
<protein>
    <submittedName>
        <fullName evidence="6">Adenine-specific DNA methylase (N-terminus)</fullName>
    </submittedName>
</protein>
<dbReference type="GO" id="GO:0009307">
    <property type="term" value="P:DNA restriction-modification system"/>
    <property type="evidence" value="ECO:0007669"/>
    <property type="project" value="UniProtKB-KW"/>
</dbReference>
<dbReference type="PROSITE" id="PS00092">
    <property type="entry name" value="N6_MTASE"/>
    <property type="match status" value="1"/>
</dbReference>
<proteinExistence type="predicted"/>
<dbReference type="EMBL" id="CP017675">
    <property type="protein sequence ID" value="APB33246.1"/>
    <property type="molecule type" value="Genomic_DNA"/>
</dbReference>
<name>A0A1J0ABE1_9CYAN</name>
<dbReference type="Pfam" id="PF02384">
    <property type="entry name" value="N6_Mtase"/>
    <property type="match status" value="1"/>
</dbReference>
<keyword evidence="2" id="KW-0808">Transferase</keyword>
<evidence type="ECO:0000256" key="2">
    <source>
        <dbReference type="ARBA" id="ARBA00022679"/>
    </source>
</evidence>
<dbReference type="GO" id="GO:0003677">
    <property type="term" value="F:DNA binding"/>
    <property type="evidence" value="ECO:0007669"/>
    <property type="project" value="InterPro"/>
</dbReference>
<keyword evidence="7" id="KW-1185">Reference proteome</keyword>